<dbReference type="Proteomes" id="UP000002505">
    <property type="component" value="Plasmid pACHL01"/>
</dbReference>
<name>B8HIK6_PSECP</name>
<protein>
    <submittedName>
        <fullName evidence="1">Uncharacterized protein</fullName>
    </submittedName>
</protein>
<reference evidence="1" key="1">
    <citation type="submission" date="2009-01" db="EMBL/GenBank/DDBJ databases">
        <title>Complete sequence of plasmid1 of Arthrobacter chlorophenolicus A6.</title>
        <authorList>
            <consortium name="US DOE Joint Genome Institute"/>
            <person name="Lucas S."/>
            <person name="Copeland A."/>
            <person name="Lapidus A."/>
            <person name="Glavina del Rio T."/>
            <person name="Tice H."/>
            <person name="Bruce D."/>
            <person name="Goodwin L."/>
            <person name="Pitluck S."/>
            <person name="Goltsman E."/>
            <person name="Clum A."/>
            <person name="Larimer F."/>
            <person name="Land M."/>
            <person name="Hauser L."/>
            <person name="Kyrpides N."/>
            <person name="Mikhailova N."/>
            <person name="Jansson J."/>
            <person name="Richardson P."/>
        </authorList>
    </citation>
    <scope>NUCLEOTIDE SEQUENCE [LARGE SCALE GENOMIC DNA]</scope>
    <source>
        <strain evidence="1">A6</strain>
        <plasmid evidence="1">pACHL01</plasmid>
    </source>
</reference>
<proteinExistence type="predicted"/>
<dbReference type="HOGENOM" id="CLU_1493266_0_0_11"/>
<dbReference type="KEGG" id="ach:Achl_4302"/>
<dbReference type="EMBL" id="CP001342">
    <property type="protein sequence ID" value="ACL42253.1"/>
    <property type="molecule type" value="Genomic_DNA"/>
</dbReference>
<evidence type="ECO:0000313" key="2">
    <source>
        <dbReference type="Proteomes" id="UP000002505"/>
    </source>
</evidence>
<geneLocation type="plasmid" evidence="1 2">
    <name>pACHL01</name>
</geneLocation>
<dbReference type="AlphaFoldDB" id="B8HIK6"/>
<evidence type="ECO:0000313" key="1">
    <source>
        <dbReference type="EMBL" id="ACL42253.1"/>
    </source>
</evidence>
<sequence>MFGMTSIDTILDSVGINWQDLASQVTEHRRMSGDMELVLASHFPVEDLACAVEQLAARLAGIADEMTHNLGDFYVGDLAGDVIDMTSDSDRKDATEIIRTHLGLGSNGPDGTAPILSSVSIFGYPDLRCVTHTVLNFEEKSFDSTSYLVHIHTGCITPVAENQTAVEAAGLLTSNGGTDD</sequence>
<accession>B8HIK6</accession>
<organism evidence="1 2">
    <name type="scientific">Pseudarthrobacter chlorophenolicus (strain ATCC 700700 / DSM 12829 / CIP 107037 / JCM 12360 / KCTC 9906 / NCIMB 13794 / A6)</name>
    <name type="common">Arthrobacter chlorophenolicus</name>
    <dbReference type="NCBI Taxonomy" id="452863"/>
    <lineage>
        <taxon>Bacteria</taxon>
        <taxon>Bacillati</taxon>
        <taxon>Actinomycetota</taxon>
        <taxon>Actinomycetes</taxon>
        <taxon>Micrococcales</taxon>
        <taxon>Micrococcaceae</taxon>
        <taxon>Pseudarthrobacter</taxon>
    </lineage>
</organism>
<keyword evidence="2" id="KW-1185">Reference proteome</keyword>
<keyword evidence="1" id="KW-0614">Plasmid</keyword>
<gene>
    <name evidence="1" type="ordered locus">Achl_4302</name>
</gene>